<evidence type="ECO:0000313" key="2">
    <source>
        <dbReference type="EMBL" id="CKS51830.1"/>
    </source>
</evidence>
<dbReference type="Proteomes" id="UP000050164">
    <property type="component" value="Unassembled WGS sequence"/>
</dbReference>
<dbReference type="AlphaFoldDB" id="A0A655AAS5"/>
<proteinExistence type="predicted"/>
<evidence type="ECO:0000256" key="1">
    <source>
        <dbReference type="SAM" id="MobiDB-lite"/>
    </source>
</evidence>
<feature type="compositionally biased region" description="Basic and acidic residues" evidence="1">
    <location>
        <begin position="195"/>
        <end position="209"/>
    </location>
</feature>
<evidence type="ECO:0000313" key="3">
    <source>
        <dbReference type="Proteomes" id="UP000050164"/>
    </source>
</evidence>
<accession>A0A655AAS5</accession>
<name>A0A655AAS5_MYCTX</name>
<gene>
    <name evidence="2" type="ORF">ERS027659_03213</name>
</gene>
<dbReference type="EMBL" id="CNFT01000893">
    <property type="protein sequence ID" value="CKS51830.1"/>
    <property type="molecule type" value="Genomic_DNA"/>
</dbReference>
<protein>
    <submittedName>
        <fullName evidence="2">Uncharacterized protein</fullName>
    </submittedName>
</protein>
<feature type="region of interest" description="Disordered" evidence="1">
    <location>
        <begin position="195"/>
        <end position="222"/>
    </location>
</feature>
<sequence>MAEPGRQRRIRLPAHTGDDDIERDCQIRHAHPFAVRTAEQGMGELVEAQGEHSGQPVAAAPPLRAQDGAVGHRFGPLGVLVDRHRQFTGHQAADDRPERRADHVVGHLAGRQQPLHAADVDEARAPAAAEDGHQLLVADLGVEFRRGEVAAVALDEHSTLIVLVVDQRRQHVFRALQRRDRIGLLAQRCVQRVDDPGPPRRDLAAHRDVPATAASARPRGPRFEVGQPGEIEDVAQLAQLFAAQHVRIG</sequence>
<reference evidence="2 3" key="1">
    <citation type="submission" date="2015-03" db="EMBL/GenBank/DDBJ databases">
        <authorList>
            <consortium name="Pathogen Informatics"/>
        </authorList>
    </citation>
    <scope>NUCLEOTIDE SEQUENCE [LARGE SCALE GENOMIC DNA]</scope>
    <source>
        <strain evidence="2 3">Bir 185</strain>
    </source>
</reference>
<organism evidence="2 3">
    <name type="scientific">Mycobacterium tuberculosis</name>
    <dbReference type="NCBI Taxonomy" id="1773"/>
    <lineage>
        <taxon>Bacteria</taxon>
        <taxon>Bacillati</taxon>
        <taxon>Actinomycetota</taxon>
        <taxon>Actinomycetes</taxon>
        <taxon>Mycobacteriales</taxon>
        <taxon>Mycobacteriaceae</taxon>
        <taxon>Mycobacterium</taxon>
        <taxon>Mycobacterium tuberculosis complex</taxon>
    </lineage>
</organism>